<dbReference type="Pfam" id="PF03649">
    <property type="entry name" value="UPF0014"/>
    <property type="match status" value="1"/>
</dbReference>
<name>A0A1J5RFM9_9ZZZZ</name>
<protein>
    <submittedName>
        <fullName evidence="7">Putative iron export permease protein FetB</fullName>
    </submittedName>
</protein>
<feature type="transmembrane region" description="Helical" evidence="6">
    <location>
        <begin position="53"/>
        <end position="78"/>
    </location>
</feature>
<feature type="transmembrane region" description="Helical" evidence="6">
    <location>
        <begin position="192"/>
        <end position="214"/>
    </location>
</feature>
<accession>A0A1J5RFM9</accession>
<reference evidence="7" key="1">
    <citation type="submission" date="2016-10" db="EMBL/GenBank/DDBJ databases">
        <title>Sequence of Gallionella enrichment culture.</title>
        <authorList>
            <person name="Poehlein A."/>
            <person name="Muehling M."/>
            <person name="Daniel R."/>
        </authorList>
    </citation>
    <scope>NUCLEOTIDE SEQUENCE</scope>
</reference>
<keyword evidence="3 6" id="KW-0812">Transmembrane</keyword>
<comment type="subcellular location">
    <subcellularLocation>
        <location evidence="1">Membrane</location>
        <topology evidence="1">Multi-pass membrane protein</topology>
    </subcellularLocation>
</comment>
<dbReference type="PANTHER" id="PTHR30028">
    <property type="entry name" value="UPF0014 INNER MEMBRANE PROTEIN YBBM-RELATED"/>
    <property type="match status" value="1"/>
</dbReference>
<dbReference type="AlphaFoldDB" id="A0A1J5RFM9"/>
<comment type="similarity">
    <text evidence="2">Belongs to the UPF0014 family.</text>
</comment>
<feature type="transmembrane region" description="Helical" evidence="6">
    <location>
        <begin position="129"/>
        <end position="150"/>
    </location>
</feature>
<comment type="caution">
    <text evidence="7">The sequence shown here is derived from an EMBL/GenBank/DDBJ whole genome shotgun (WGS) entry which is preliminary data.</text>
</comment>
<gene>
    <name evidence="7" type="primary">fetB</name>
    <name evidence="7" type="ORF">GALL_271740</name>
</gene>
<sequence length="264" mass="28128">MSGYIHLGYADLALSALLVVADAGLSLAFHLGMHRRLLWSALRMMVQLSLMGLVLTTLFALVSPLLTGLATLGMVAFAGREVAARQDRRLTGWWSYGLGTSSMLLAAALVTVLALTTALRPTPWYDPRYALPLLGMILGNTMTGVSLGLNSLTTGLVQRRAAVEARLLLGHDRFSAVAPVVRQAMRQALLPIVNIMSATGVVSIPGMMTGQILGGVAPAEAVKYQIMILFLIAGGVGLGALAAVFGGAWRLTDARHRLRLDRQR</sequence>
<evidence type="ECO:0000313" key="7">
    <source>
        <dbReference type="EMBL" id="OIQ90900.1"/>
    </source>
</evidence>
<dbReference type="GO" id="GO:0005886">
    <property type="term" value="C:plasma membrane"/>
    <property type="evidence" value="ECO:0007669"/>
    <property type="project" value="TreeGrafter"/>
</dbReference>
<dbReference type="EMBL" id="MLJW01000276">
    <property type="protein sequence ID" value="OIQ90900.1"/>
    <property type="molecule type" value="Genomic_DNA"/>
</dbReference>
<keyword evidence="5 6" id="KW-0472">Membrane</keyword>
<evidence type="ECO:0000256" key="1">
    <source>
        <dbReference type="ARBA" id="ARBA00004141"/>
    </source>
</evidence>
<feature type="transmembrane region" description="Helical" evidence="6">
    <location>
        <begin position="12"/>
        <end position="33"/>
    </location>
</feature>
<dbReference type="InterPro" id="IPR005226">
    <property type="entry name" value="UPF0014_fam"/>
</dbReference>
<evidence type="ECO:0000256" key="5">
    <source>
        <dbReference type="ARBA" id="ARBA00023136"/>
    </source>
</evidence>
<evidence type="ECO:0000256" key="2">
    <source>
        <dbReference type="ARBA" id="ARBA00005268"/>
    </source>
</evidence>
<keyword evidence="4 6" id="KW-1133">Transmembrane helix</keyword>
<dbReference type="PANTHER" id="PTHR30028:SF0">
    <property type="entry name" value="PROTEIN ALUMINUM SENSITIVE 3"/>
    <property type="match status" value="1"/>
</dbReference>
<feature type="transmembrane region" description="Helical" evidence="6">
    <location>
        <begin position="90"/>
        <end position="117"/>
    </location>
</feature>
<organism evidence="7">
    <name type="scientific">mine drainage metagenome</name>
    <dbReference type="NCBI Taxonomy" id="410659"/>
    <lineage>
        <taxon>unclassified sequences</taxon>
        <taxon>metagenomes</taxon>
        <taxon>ecological metagenomes</taxon>
    </lineage>
</organism>
<evidence type="ECO:0000256" key="3">
    <source>
        <dbReference type="ARBA" id="ARBA00022692"/>
    </source>
</evidence>
<feature type="transmembrane region" description="Helical" evidence="6">
    <location>
        <begin position="226"/>
        <end position="249"/>
    </location>
</feature>
<proteinExistence type="inferred from homology"/>
<evidence type="ECO:0000256" key="4">
    <source>
        <dbReference type="ARBA" id="ARBA00022989"/>
    </source>
</evidence>
<evidence type="ECO:0000256" key="6">
    <source>
        <dbReference type="SAM" id="Phobius"/>
    </source>
</evidence>